<evidence type="ECO:0000256" key="1">
    <source>
        <dbReference type="SAM" id="MobiDB-lite"/>
    </source>
</evidence>
<feature type="region of interest" description="Disordered" evidence="1">
    <location>
        <begin position="1"/>
        <end position="30"/>
    </location>
</feature>
<dbReference type="AlphaFoldDB" id="A0A6J7FK72"/>
<sequence>MSHRTPRQDLPPSFRLAKPPAVDLAAPGPPAGAPEWEDLVEALPVPVGFWSIGDDRQGAFVDWPGCALVVEVTDGELVVRGHVGSGGDHCPDIDVDLDDVVSADLGDLHLDYQEPHEQLWLTAPEGAPLAEACARVAALVPVLAGELERRIELDPGVWTLDGLEQRGPW</sequence>
<accession>A0A6J7FK72</accession>
<gene>
    <name evidence="2" type="ORF">UFOPK3564_00185</name>
</gene>
<dbReference type="EMBL" id="CAFBMK010000006">
    <property type="protein sequence ID" value="CAB4893994.1"/>
    <property type="molecule type" value="Genomic_DNA"/>
</dbReference>
<proteinExistence type="predicted"/>
<name>A0A6J7FK72_9ZZZZ</name>
<reference evidence="2" key="1">
    <citation type="submission" date="2020-05" db="EMBL/GenBank/DDBJ databases">
        <authorList>
            <person name="Chiriac C."/>
            <person name="Salcher M."/>
            <person name="Ghai R."/>
            <person name="Kavagutti S V."/>
        </authorList>
    </citation>
    <scope>NUCLEOTIDE SEQUENCE</scope>
</reference>
<evidence type="ECO:0000313" key="2">
    <source>
        <dbReference type="EMBL" id="CAB4893994.1"/>
    </source>
</evidence>
<organism evidence="2">
    <name type="scientific">freshwater metagenome</name>
    <dbReference type="NCBI Taxonomy" id="449393"/>
    <lineage>
        <taxon>unclassified sequences</taxon>
        <taxon>metagenomes</taxon>
        <taxon>ecological metagenomes</taxon>
    </lineage>
</organism>
<protein>
    <submittedName>
        <fullName evidence="2">Unannotated protein</fullName>
    </submittedName>
</protein>